<evidence type="ECO:0000313" key="2">
    <source>
        <dbReference type="EMBL" id="KAF9318748.1"/>
    </source>
</evidence>
<feature type="compositionally biased region" description="Acidic residues" evidence="1">
    <location>
        <begin position="91"/>
        <end position="106"/>
    </location>
</feature>
<keyword evidence="3" id="KW-1185">Reference proteome</keyword>
<dbReference type="AlphaFoldDB" id="A0A9P5S8T2"/>
<proteinExistence type="predicted"/>
<accession>A0A9P5S8T2</accession>
<dbReference type="EMBL" id="JAAAUY010001811">
    <property type="protein sequence ID" value="KAF9318748.1"/>
    <property type="molecule type" value="Genomic_DNA"/>
</dbReference>
<evidence type="ECO:0000256" key="1">
    <source>
        <dbReference type="SAM" id="MobiDB-lite"/>
    </source>
</evidence>
<evidence type="ECO:0000313" key="3">
    <source>
        <dbReference type="Proteomes" id="UP000696485"/>
    </source>
</evidence>
<protein>
    <submittedName>
        <fullName evidence="2">Uncharacterized protein</fullName>
    </submittedName>
</protein>
<comment type="caution">
    <text evidence="2">The sequence shown here is derived from an EMBL/GenBank/DDBJ whole genome shotgun (WGS) entry which is preliminary data.</text>
</comment>
<gene>
    <name evidence="2" type="ORF">BG006_003144</name>
</gene>
<feature type="region of interest" description="Disordered" evidence="1">
    <location>
        <begin position="67"/>
        <end position="114"/>
    </location>
</feature>
<organism evidence="2 3">
    <name type="scientific">Podila minutissima</name>
    <dbReference type="NCBI Taxonomy" id="64525"/>
    <lineage>
        <taxon>Eukaryota</taxon>
        <taxon>Fungi</taxon>
        <taxon>Fungi incertae sedis</taxon>
        <taxon>Mucoromycota</taxon>
        <taxon>Mortierellomycotina</taxon>
        <taxon>Mortierellomycetes</taxon>
        <taxon>Mortierellales</taxon>
        <taxon>Mortierellaceae</taxon>
        <taxon>Podila</taxon>
    </lineage>
</organism>
<dbReference type="Proteomes" id="UP000696485">
    <property type="component" value="Unassembled WGS sequence"/>
</dbReference>
<reference evidence="2" key="1">
    <citation type="journal article" date="2020" name="Fungal Divers.">
        <title>Resolving the Mortierellaceae phylogeny through synthesis of multi-gene phylogenetics and phylogenomics.</title>
        <authorList>
            <person name="Vandepol N."/>
            <person name="Liber J."/>
            <person name="Desiro A."/>
            <person name="Na H."/>
            <person name="Kennedy M."/>
            <person name="Barry K."/>
            <person name="Grigoriev I.V."/>
            <person name="Miller A.N."/>
            <person name="O'Donnell K."/>
            <person name="Stajich J.E."/>
            <person name="Bonito G."/>
        </authorList>
    </citation>
    <scope>NUCLEOTIDE SEQUENCE</scope>
    <source>
        <strain evidence="2">NVP1</strain>
    </source>
</reference>
<sequence length="247" mass="26948">MQIAYLSRLVMSLSASLPVSLPPAPELASDADAMQEPEQSAAPDVAAGIALSSMRLQGDSHLCAPLVGGDGDDNDEILADSQPYQHVSNSENEDADDLEEEEDDWEGVPNDMGDGDTGVDTAPSTAQSIGGIDTITSTIPNTESEFAPDGPPVLTKEEEKHVDEVASQILMAQLVDAPWITSELPHAVVEEIIQRVMKQNTASYKYDYLPCIIYVPKEDFDLWVMKDGHDHFFKWNFKRLTKSLTGL</sequence>
<name>A0A9P5S8T2_9FUNG</name>